<feature type="non-terminal residue" evidence="2">
    <location>
        <position position="135"/>
    </location>
</feature>
<dbReference type="Proteomes" id="UP000729357">
    <property type="component" value="Unassembled WGS sequence"/>
</dbReference>
<organism evidence="2 3">
    <name type="scientific">Aureobasidium melanogenum</name>
    <name type="common">Aureobasidium pullulans var. melanogenum</name>
    <dbReference type="NCBI Taxonomy" id="46634"/>
    <lineage>
        <taxon>Eukaryota</taxon>
        <taxon>Fungi</taxon>
        <taxon>Dikarya</taxon>
        <taxon>Ascomycota</taxon>
        <taxon>Pezizomycotina</taxon>
        <taxon>Dothideomycetes</taxon>
        <taxon>Dothideomycetidae</taxon>
        <taxon>Dothideales</taxon>
        <taxon>Saccotheciaceae</taxon>
        <taxon>Aureobasidium</taxon>
    </lineage>
</organism>
<accession>A0A9P8K111</accession>
<feature type="coiled-coil region" evidence="1">
    <location>
        <begin position="58"/>
        <end position="92"/>
    </location>
</feature>
<evidence type="ECO:0000313" key="2">
    <source>
        <dbReference type="EMBL" id="KAG9988481.1"/>
    </source>
</evidence>
<protein>
    <submittedName>
        <fullName evidence="2">Uncharacterized protein</fullName>
    </submittedName>
</protein>
<evidence type="ECO:0000313" key="3">
    <source>
        <dbReference type="Proteomes" id="UP000729357"/>
    </source>
</evidence>
<keyword evidence="1" id="KW-0175">Coiled coil</keyword>
<sequence length="135" mass="15153">MPLDIDHEELTTLTEDVFSALDDVLDTTGPGVARLALTSMSMLRFIETTITNMTAAELSAMEELRRLQRSELQNAKAREERVNKTIDAAVQTLVVDVAKAVCKFKHGVGELVTRLEKREEKGEVLDERLRVLREA</sequence>
<reference evidence="2" key="1">
    <citation type="journal article" date="2021" name="J Fungi (Basel)">
        <title>Virulence traits and population genomics of the black yeast Aureobasidium melanogenum.</title>
        <authorList>
            <person name="Cernosa A."/>
            <person name="Sun X."/>
            <person name="Gostincar C."/>
            <person name="Fang C."/>
            <person name="Gunde-Cimerman N."/>
            <person name="Song Z."/>
        </authorList>
    </citation>
    <scope>NUCLEOTIDE SEQUENCE</scope>
    <source>
        <strain evidence="2">EXF-9298</strain>
    </source>
</reference>
<dbReference type="AlphaFoldDB" id="A0A9P8K111"/>
<dbReference type="EMBL" id="JAHFXS010000146">
    <property type="protein sequence ID" value="KAG9988481.1"/>
    <property type="molecule type" value="Genomic_DNA"/>
</dbReference>
<name>A0A9P8K111_AURME</name>
<reference evidence="2" key="2">
    <citation type="submission" date="2021-08" db="EMBL/GenBank/DDBJ databases">
        <authorList>
            <person name="Gostincar C."/>
            <person name="Sun X."/>
            <person name="Song Z."/>
            <person name="Gunde-Cimerman N."/>
        </authorList>
    </citation>
    <scope>NUCLEOTIDE SEQUENCE</scope>
    <source>
        <strain evidence="2">EXF-9298</strain>
    </source>
</reference>
<comment type="caution">
    <text evidence="2">The sequence shown here is derived from an EMBL/GenBank/DDBJ whole genome shotgun (WGS) entry which is preliminary data.</text>
</comment>
<evidence type="ECO:0000256" key="1">
    <source>
        <dbReference type="SAM" id="Coils"/>
    </source>
</evidence>
<keyword evidence="3" id="KW-1185">Reference proteome</keyword>
<gene>
    <name evidence="2" type="ORF">KCU98_g2571</name>
</gene>
<proteinExistence type="predicted"/>